<dbReference type="Pfam" id="PF02602">
    <property type="entry name" value="HEM4"/>
    <property type="match status" value="1"/>
</dbReference>
<comment type="catalytic activity">
    <reaction evidence="8 9">
        <text>hydroxymethylbilane = uroporphyrinogen III + H2O</text>
        <dbReference type="Rhea" id="RHEA:18965"/>
        <dbReference type="ChEBI" id="CHEBI:15377"/>
        <dbReference type="ChEBI" id="CHEBI:57308"/>
        <dbReference type="ChEBI" id="CHEBI:57845"/>
        <dbReference type="EC" id="4.2.1.75"/>
    </reaction>
</comment>
<dbReference type="AlphaFoldDB" id="A0A839ZYS1"/>
<feature type="domain" description="Tetrapyrrole biosynthesis uroporphyrinogen III synthase" evidence="10">
    <location>
        <begin position="20"/>
        <end position="215"/>
    </location>
</feature>
<dbReference type="EMBL" id="JACIDK010000002">
    <property type="protein sequence ID" value="MBB3890491.1"/>
    <property type="molecule type" value="Genomic_DNA"/>
</dbReference>
<accession>A0A839ZYS1</accession>
<keyword evidence="12" id="KW-1185">Reference proteome</keyword>
<dbReference type="CDD" id="cd06578">
    <property type="entry name" value="HemD"/>
    <property type="match status" value="1"/>
</dbReference>
<reference evidence="11 12" key="1">
    <citation type="submission" date="2020-08" db="EMBL/GenBank/DDBJ databases">
        <title>Genomic Encyclopedia of Type Strains, Phase IV (KMG-IV): sequencing the most valuable type-strain genomes for metagenomic binning, comparative biology and taxonomic classification.</title>
        <authorList>
            <person name="Goeker M."/>
        </authorList>
    </citation>
    <scope>NUCLEOTIDE SEQUENCE [LARGE SCALE GENOMIC DNA]</scope>
    <source>
        <strain evidence="11 12">DSM 21793</strain>
    </source>
</reference>
<dbReference type="EC" id="4.2.1.75" evidence="3 9"/>
<evidence type="ECO:0000256" key="6">
    <source>
        <dbReference type="ARBA" id="ARBA00037589"/>
    </source>
</evidence>
<name>A0A839ZYS1_9CAUL</name>
<keyword evidence="5 9" id="KW-0627">Porphyrin biosynthesis</keyword>
<dbReference type="InterPro" id="IPR003754">
    <property type="entry name" value="4pyrrol_synth_uPrphyn_synth"/>
</dbReference>
<protein>
    <recommendedName>
        <fullName evidence="7 9">Uroporphyrinogen-III synthase</fullName>
        <ecNumber evidence="3 9">4.2.1.75</ecNumber>
    </recommendedName>
</protein>
<dbReference type="RefSeq" id="WP_183770687.1">
    <property type="nucleotide sequence ID" value="NZ_JACIDK010000002.1"/>
</dbReference>
<dbReference type="GO" id="GO:0004852">
    <property type="term" value="F:uroporphyrinogen-III synthase activity"/>
    <property type="evidence" value="ECO:0007669"/>
    <property type="project" value="UniProtKB-UniRule"/>
</dbReference>
<evidence type="ECO:0000313" key="11">
    <source>
        <dbReference type="EMBL" id="MBB3890491.1"/>
    </source>
</evidence>
<proteinExistence type="inferred from homology"/>
<evidence type="ECO:0000256" key="4">
    <source>
        <dbReference type="ARBA" id="ARBA00023239"/>
    </source>
</evidence>
<dbReference type="PANTHER" id="PTHR38042">
    <property type="entry name" value="UROPORPHYRINOGEN-III SYNTHASE, CHLOROPLASTIC"/>
    <property type="match status" value="1"/>
</dbReference>
<dbReference type="PANTHER" id="PTHR38042:SF1">
    <property type="entry name" value="UROPORPHYRINOGEN-III SYNTHASE, CHLOROPLASTIC"/>
    <property type="match status" value="1"/>
</dbReference>
<evidence type="ECO:0000256" key="2">
    <source>
        <dbReference type="ARBA" id="ARBA00008133"/>
    </source>
</evidence>
<evidence type="ECO:0000256" key="9">
    <source>
        <dbReference type="RuleBase" id="RU366031"/>
    </source>
</evidence>
<evidence type="ECO:0000313" key="12">
    <source>
        <dbReference type="Proteomes" id="UP000530564"/>
    </source>
</evidence>
<dbReference type="InterPro" id="IPR036108">
    <property type="entry name" value="4pyrrol_syn_uPrphyn_synt_sf"/>
</dbReference>
<dbReference type="Proteomes" id="UP000530564">
    <property type="component" value="Unassembled WGS sequence"/>
</dbReference>
<organism evidence="11 12">
    <name type="scientific">Phenylobacterium haematophilum</name>
    <dbReference type="NCBI Taxonomy" id="98513"/>
    <lineage>
        <taxon>Bacteria</taxon>
        <taxon>Pseudomonadati</taxon>
        <taxon>Pseudomonadota</taxon>
        <taxon>Alphaproteobacteria</taxon>
        <taxon>Caulobacterales</taxon>
        <taxon>Caulobacteraceae</taxon>
        <taxon>Phenylobacterium</taxon>
    </lineage>
</organism>
<evidence type="ECO:0000256" key="3">
    <source>
        <dbReference type="ARBA" id="ARBA00013109"/>
    </source>
</evidence>
<keyword evidence="4 9" id="KW-0456">Lyase</keyword>
<comment type="pathway">
    <text evidence="1 9">Porphyrin-containing compound metabolism; protoporphyrin-IX biosynthesis; coproporphyrinogen-III from 5-aminolevulinate: step 3/4.</text>
</comment>
<evidence type="ECO:0000256" key="8">
    <source>
        <dbReference type="ARBA" id="ARBA00048617"/>
    </source>
</evidence>
<gene>
    <name evidence="11" type="ORF">GGQ61_001208</name>
</gene>
<evidence type="ECO:0000256" key="7">
    <source>
        <dbReference type="ARBA" id="ARBA00040167"/>
    </source>
</evidence>
<evidence type="ECO:0000256" key="1">
    <source>
        <dbReference type="ARBA" id="ARBA00004772"/>
    </source>
</evidence>
<dbReference type="Gene3D" id="3.40.50.10090">
    <property type="match status" value="2"/>
</dbReference>
<comment type="function">
    <text evidence="6 9">Catalyzes cyclization of the linear tetrapyrrole, hydroxymethylbilane, to the macrocyclic uroporphyrinogen III.</text>
</comment>
<dbReference type="GO" id="GO:0006782">
    <property type="term" value="P:protoporphyrinogen IX biosynthetic process"/>
    <property type="evidence" value="ECO:0007669"/>
    <property type="project" value="UniProtKB-UniRule"/>
</dbReference>
<sequence>MSSQRPLKIWITRAEPGAEATAARVRERGHTPLVAPLLAVRMVEDPQIDLSGVRALAFTSANGLRAFASACADRSLQVFAVGAATAQAAREAGFRRVLSADGDVNALADGIAARRSEIGGAVLHPGAAELAGDLAGALGRAGVEVRALTLYDTVPVEPTPDQLEALAQADVALVHSAKAGRALAKVLAAHPMPGLKVLGLSKAVLAPLTDTSLASRRSAPFPLEAALLNLIDRSA</sequence>
<evidence type="ECO:0000259" key="10">
    <source>
        <dbReference type="Pfam" id="PF02602"/>
    </source>
</evidence>
<dbReference type="SUPFAM" id="SSF69618">
    <property type="entry name" value="HemD-like"/>
    <property type="match status" value="1"/>
</dbReference>
<dbReference type="InterPro" id="IPR039793">
    <property type="entry name" value="UROS/Hem4"/>
</dbReference>
<evidence type="ECO:0000256" key="5">
    <source>
        <dbReference type="ARBA" id="ARBA00023244"/>
    </source>
</evidence>
<comment type="caution">
    <text evidence="11">The sequence shown here is derived from an EMBL/GenBank/DDBJ whole genome shotgun (WGS) entry which is preliminary data.</text>
</comment>
<dbReference type="GO" id="GO:0006780">
    <property type="term" value="P:uroporphyrinogen III biosynthetic process"/>
    <property type="evidence" value="ECO:0007669"/>
    <property type="project" value="UniProtKB-UniRule"/>
</dbReference>
<comment type="similarity">
    <text evidence="2 9">Belongs to the uroporphyrinogen-III synthase family.</text>
</comment>